<dbReference type="RefSeq" id="WP_121168789.1">
    <property type="nucleotide sequence ID" value="NZ_RAPE01000006.1"/>
</dbReference>
<dbReference type="Gene3D" id="3.40.50.720">
    <property type="entry name" value="NAD(P)-binding Rossmann-like Domain"/>
    <property type="match status" value="1"/>
</dbReference>
<dbReference type="Proteomes" id="UP000281128">
    <property type="component" value="Unassembled WGS sequence"/>
</dbReference>
<evidence type="ECO:0000259" key="1">
    <source>
        <dbReference type="Pfam" id="PF13460"/>
    </source>
</evidence>
<evidence type="ECO:0000313" key="2">
    <source>
        <dbReference type="EMBL" id="RKF12637.1"/>
    </source>
</evidence>
<dbReference type="PANTHER" id="PTHR12126:SF11">
    <property type="entry name" value="NADH DEHYDROGENASE [UBIQUINONE] 1 ALPHA SUBCOMPLEX SUBUNIT 9, MITOCHONDRIAL"/>
    <property type="match status" value="1"/>
</dbReference>
<organism evidence="2 3">
    <name type="scientific">Roseovarius spongiae</name>
    <dbReference type="NCBI Taxonomy" id="2320272"/>
    <lineage>
        <taxon>Bacteria</taxon>
        <taxon>Pseudomonadati</taxon>
        <taxon>Pseudomonadota</taxon>
        <taxon>Alphaproteobacteria</taxon>
        <taxon>Rhodobacterales</taxon>
        <taxon>Roseobacteraceae</taxon>
        <taxon>Roseovarius</taxon>
    </lineage>
</organism>
<dbReference type="InterPro" id="IPR036291">
    <property type="entry name" value="NAD(P)-bd_dom_sf"/>
</dbReference>
<dbReference type="PANTHER" id="PTHR12126">
    <property type="entry name" value="NADH-UBIQUINONE OXIDOREDUCTASE 39 KDA SUBUNIT-RELATED"/>
    <property type="match status" value="1"/>
</dbReference>
<name>A0A3A8AQE4_9RHOB</name>
<dbReference type="AlphaFoldDB" id="A0A3A8AQE4"/>
<accession>A0A3A8AQE4</accession>
<dbReference type="Pfam" id="PF13460">
    <property type="entry name" value="NAD_binding_10"/>
    <property type="match status" value="1"/>
</dbReference>
<dbReference type="EMBL" id="RAPE01000006">
    <property type="protein sequence ID" value="RKF12637.1"/>
    <property type="molecule type" value="Genomic_DNA"/>
</dbReference>
<dbReference type="InterPro" id="IPR016040">
    <property type="entry name" value="NAD(P)-bd_dom"/>
</dbReference>
<dbReference type="CDD" id="cd05271">
    <property type="entry name" value="NDUFA9_like_SDR_a"/>
    <property type="match status" value="1"/>
</dbReference>
<dbReference type="SUPFAM" id="SSF51735">
    <property type="entry name" value="NAD(P)-binding Rossmann-fold domains"/>
    <property type="match status" value="1"/>
</dbReference>
<reference evidence="2 3" key="1">
    <citation type="submission" date="2018-09" db="EMBL/GenBank/DDBJ databases">
        <title>Roseovarius spongiae sp. nov., isolated from a marine sponge.</title>
        <authorList>
            <person name="Zhuang L."/>
            <person name="Luo L."/>
        </authorList>
    </citation>
    <scope>NUCLEOTIDE SEQUENCE [LARGE SCALE GENOMIC DNA]</scope>
    <source>
        <strain evidence="2 3">HN-E21</strain>
    </source>
</reference>
<protein>
    <submittedName>
        <fullName evidence="2">Complex I NDUFA9 subunit family protein</fullName>
    </submittedName>
</protein>
<dbReference type="InterPro" id="IPR051207">
    <property type="entry name" value="ComplexI_NDUFA9_subunit"/>
</dbReference>
<sequence>MRQERLITVFGGTGFLGSRIVARLLQGGCRVRVAARHPDRKPDLLRNDRSEACRADLHEPATLTAALKGADGAVNATSLYVEKGDLTYHAVHVDAAARLAALARHAGVRAFVQMSGIGADPDAQDSYVRARGEGERAVRAAHPEAVIARSAVMFGEGDALLSTIRDILRRSPVYPLFGAGDTRLQPAWVDDVAEAVARLLKPGARATPHELAGADIVTYRQLVERVAEATGSRARTVPVPFALWQPLAGLAEHLPGAPLTRAQVALMRIDNVASGSMPGMSVLGIAPRGMTEQVERRAGTEDGSEEQV</sequence>
<comment type="caution">
    <text evidence="2">The sequence shown here is derived from an EMBL/GenBank/DDBJ whole genome shotgun (WGS) entry which is preliminary data.</text>
</comment>
<gene>
    <name evidence="2" type="ORF">D6850_16890</name>
</gene>
<dbReference type="OrthoDB" id="9776313at2"/>
<feature type="domain" description="NAD(P)-binding" evidence="1">
    <location>
        <begin position="11"/>
        <end position="127"/>
    </location>
</feature>
<evidence type="ECO:0000313" key="3">
    <source>
        <dbReference type="Proteomes" id="UP000281128"/>
    </source>
</evidence>
<keyword evidence="3" id="KW-1185">Reference proteome</keyword>
<dbReference type="GO" id="GO:0044877">
    <property type="term" value="F:protein-containing complex binding"/>
    <property type="evidence" value="ECO:0007669"/>
    <property type="project" value="TreeGrafter"/>
</dbReference>
<proteinExistence type="predicted"/>